<comment type="caution">
    <text evidence="2">The sequence shown here is derived from an EMBL/GenBank/DDBJ whole genome shotgun (WGS) entry which is preliminary data.</text>
</comment>
<accession>A0A834X2K1</accession>
<organism evidence="2 3">
    <name type="scientific">Senna tora</name>
    <dbReference type="NCBI Taxonomy" id="362788"/>
    <lineage>
        <taxon>Eukaryota</taxon>
        <taxon>Viridiplantae</taxon>
        <taxon>Streptophyta</taxon>
        <taxon>Embryophyta</taxon>
        <taxon>Tracheophyta</taxon>
        <taxon>Spermatophyta</taxon>
        <taxon>Magnoliopsida</taxon>
        <taxon>eudicotyledons</taxon>
        <taxon>Gunneridae</taxon>
        <taxon>Pentapetalae</taxon>
        <taxon>rosids</taxon>
        <taxon>fabids</taxon>
        <taxon>Fabales</taxon>
        <taxon>Fabaceae</taxon>
        <taxon>Caesalpinioideae</taxon>
        <taxon>Cassia clade</taxon>
        <taxon>Senna</taxon>
    </lineage>
</organism>
<dbReference type="AlphaFoldDB" id="A0A834X2K1"/>
<reference evidence="2" key="1">
    <citation type="submission" date="2020-09" db="EMBL/GenBank/DDBJ databases">
        <title>Genome-Enabled Discovery of Anthraquinone Biosynthesis in Senna tora.</title>
        <authorList>
            <person name="Kang S.-H."/>
            <person name="Pandey R.P."/>
            <person name="Lee C.-M."/>
            <person name="Sim J.-S."/>
            <person name="Jeong J.-T."/>
            <person name="Choi B.-S."/>
            <person name="Jung M."/>
            <person name="Ginzburg D."/>
            <person name="Zhao K."/>
            <person name="Won S.Y."/>
            <person name="Oh T.-J."/>
            <person name="Yu Y."/>
            <person name="Kim N.-H."/>
            <person name="Lee O.R."/>
            <person name="Lee T.-H."/>
            <person name="Bashyal P."/>
            <person name="Kim T.-S."/>
            <person name="Lee W.-H."/>
            <person name="Kawkins C."/>
            <person name="Kim C.-K."/>
            <person name="Kim J.S."/>
            <person name="Ahn B.O."/>
            <person name="Rhee S.Y."/>
            <person name="Sohng J.K."/>
        </authorList>
    </citation>
    <scope>NUCLEOTIDE SEQUENCE</scope>
    <source>
        <tissue evidence="2">Leaf</tissue>
    </source>
</reference>
<dbReference type="Proteomes" id="UP000634136">
    <property type="component" value="Unassembled WGS sequence"/>
</dbReference>
<feature type="compositionally biased region" description="Basic and acidic residues" evidence="1">
    <location>
        <begin position="12"/>
        <end position="21"/>
    </location>
</feature>
<proteinExistence type="predicted"/>
<evidence type="ECO:0000313" key="3">
    <source>
        <dbReference type="Proteomes" id="UP000634136"/>
    </source>
</evidence>
<evidence type="ECO:0000313" key="2">
    <source>
        <dbReference type="EMBL" id="KAF7837006.1"/>
    </source>
</evidence>
<sequence length="32" mass="3653">MENHEASFAGERQPHAKEMKEAAFELFSLEST</sequence>
<keyword evidence="3" id="KW-1185">Reference proteome</keyword>
<protein>
    <submittedName>
        <fullName evidence="2">Uncharacterized protein</fullName>
    </submittedName>
</protein>
<feature type="region of interest" description="Disordered" evidence="1">
    <location>
        <begin position="1"/>
        <end position="21"/>
    </location>
</feature>
<gene>
    <name evidence="2" type="ORF">G2W53_005488</name>
</gene>
<dbReference type="EMBL" id="JAAIUW010000003">
    <property type="protein sequence ID" value="KAF7837006.1"/>
    <property type="molecule type" value="Genomic_DNA"/>
</dbReference>
<name>A0A834X2K1_9FABA</name>
<evidence type="ECO:0000256" key="1">
    <source>
        <dbReference type="SAM" id="MobiDB-lite"/>
    </source>
</evidence>